<organism evidence="2 3">
    <name type="scientific">Schleiferilactobacillus shenzhenensis LY-73</name>
    <dbReference type="NCBI Taxonomy" id="1231336"/>
    <lineage>
        <taxon>Bacteria</taxon>
        <taxon>Bacillati</taxon>
        <taxon>Bacillota</taxon>
        <taxon>Bacilli</taxon>
        <taxon>Lactobacillales</taxon>
        <taxon>Lactobacillaceae</taxon>
        <taxon>Schleiferilactobacillus</taxon>
    </lineage>
</organism>
<dbReference type="eggNOG" id="COG0604">
    <property type="taxonomic scope" value="Bacteria"/>
</dbReference>
<dbReference type="PANTHER" id="PTHR11695:SF294">
    <property type="entry name" value="RETICULON-4-INTERACTING PROTEIN 1, MITOCHONDRIAL"/>
    <property type="match status" value="1"/>
</dbReference>
<sequence length="316" mass="33714">MLSETETTNNTMRAVVQTSYNGIQDLQIQTVAKPHLTPLSVMIQTKFTPVLPYDRMTEEGRLQQLRPTRLPLVVGYGFGGIVTAVGALRSRQLLGQAVIGAAPAGSHQEYINSQWPPLLFPVPAGVDLAAATTLIGGADAALMAVRQTRPTARDVVLITGASGGVGTYLVQLLKQRGATVVALARPENREWLLTLGADVVLDYTQDLPAALATAPTPTQVIDTVGSAALLDQISRTAGPLTIFSLSLPAYQPTKTAQAFRFGNGSVGLHDYQDLLAMLANGTLTSMIQTVLPFQQVREAQALGKTHHTHGRILLSY</sequence>
<dbReference type="InterPro" id="IPR011032">
    <property type="entry name" value="GroES-like_sf"/>
</dbReference>
<name>U4TVS0_9LACO</name>
<gene>
    <name evidence="2" type="ORF">L248_2014</name>
</gene>
<dbReference type="InterPro" id="IPR020843">
    <property type="entry name" value="ER"/>
</dbReference>
<dbReference type="CDD" id="cd05289">
    <property type="entry name" value="MDR_like_2"/>
    <property type="match status" value="1"/>
</dbReference>
<dbReference type="InterPro" id="IPR013149">
    <property type="entry name" value="ADH-like_C"/>
</dbReference>
<dbReference type="Pfam" id="PF00107">
    <property type="entry name" value="ADH_zinc_N"/>
    <property type="match status" value="1"/>
</dbReference>
<feature type="domain" description="Enoyl reductase (ER)" evidence="1">
    <location>
        <begin position="22"/>
        <end position="314"/>
    </location>
</feature>
<dbReference type="PANTHER" id="PTHR11695">
    <property type="entry name" value="ALCOHOL DEHYDROGENASE RELATED"/>
    <property type="match status" value="1"/>
</dbReference>
<dbReference type="InterPro" id="IPR036291">
    <property type="entry name" value="NAD(P)-bd_dom_sf"/>
</dbReference>
<keyword evidence="3" id="KW-1185">Reference proteome</keyword>
<dbReference type="Gene3D" id="3.40.50.720">
    <property type="entry name" value="NAD(P)-binding Rossmann-like Domain"/>
    <property type="match status" value="1"/>
</dbReference>
<protein>
    <submittedName>
        <fullName evidence="2">NADPH2:quinone reductase</fullName>
    </submittedName>
</protein>
<dbReference type="SUPFAM" id="SSF51735">
    <property type="entry name" value="NAD(P)-binding Rossmann-fold domains"/>
    <property type="match status" value="1"/>
</dbReference>
<evidence type="ECO:0000313" key="2">
    <source>
        <dbReference type="EMBL" id="ERL65938.1"/>
    </source>
</evidence>
<dbReference type="SUPFAM" id="SSF50129">
    <property type="entry name" value="GroES-like"/>
    <property type="match status" value="1"/>
</dbReference>
<accession>U4TVS0</accession>
<reference evidence="3" key="1">
    <citation type="journal article" date="2013" name="Genome Announc.">
        <title>Whole-Genome Sequencing of Lactobacillus shenzhenensis Strain LY-73T.</title>
        <authorList>
            <person name="Lin Z."/>
            <person name="Liu Z."/>
            <person name="Yang R."/>
            <person name="Zou Y."/>
            <person name="Wan D."/>
            <person name="Chen J."/>
            <person name="Guo M."/>
            <person name="Zhao J."/>
            <person name="Fang C."/>
            <person name="Yang R."/>
            <person name="Liu F."/>
        </authorList>
    </citation>
    <scope>NUCLEOTIDE SEQUENCE [LARGE SCALE GENOMIC DNA]</scope>
    <source>
        <strain evidence="3">LY-73</strain>
    </source>
</reference>
<dbReference type="GO" id="GO:0016491">
    <property type="term" value="F:oxidoreductase activity"/>
    <property type="evidence" value="ECO:0007669"/>
    <property type="project" value="InterPro"/>
</dbReference>
<proteinExistence type="predicted"/>
<dbReference type="SMART" id="SM00829">
    <property type="entry name" value="PKS_ER"/>
    <property type="match status" value="1"/>
</dbReference>
<dbReference type="Gene3D" id="3.90.180.10">
    <property type="entry name" value="Medium-chain alcohol dehydrogenases, catalytic domain"/>
    <property type="match status" value="1"/>
</dbReference>
<dbReference type="InterPro" id="IPR050700">
    <property type="entry name" value="YIM1/Zinc_Alcohol_DH_Fams"/>
</dbReference>
<dbReference type="STRING" id="1231336.L248_2014"/>
<dbReference type="Proteomes" id="UP000030647">
    <property type="component" value="Unassembled WGS sequence"/>
</dbReference>
<evidence type="ECO:0000313" key="3">
    <source>
        <dbReference type="Proteomes" id="UP000030647"/>
    </source>
</evidence>
<dbReference type="HOGENOM" id="CLU_026673_3_1_9"/>
<dbReference type="AlphaFoldDB" id="U4TVS0"/>
<dbReference type="EMBL" id="KI271584">
    <property type="protein sequence ID" value="ERL65938.1"/>
    <property type="molecule type" value="Genomic_DNA"/>
</dbReference>
<evidence type="ECO:0000259" key="1">
    <source>
        <dbReference type="SMART" id="SM00829"/>
    </source>
</evidence>
<dbReference type="RefSeq" id="WP_022528881.1">
    <property type="nucleotide sequence ID" value="NZ_KI271584.1"/>
</dbReference>